<dbReference type="InterPro" id="IPR052276">
    <property type="entry name" value="Diphthamide-biosynth_chaperone"/>
</dbReference>
<dbReference type="PROSITE" id="PS50005">
    <property type="entry name" value="TPR"/>
    <property type="match status" value="1"/>
</dbReference>
<keyword evidence="4" id="KW-1185">Reference proteome</keyword>
<dbReference type="InterPro" id="IPR019734">
    <property type="entry name" value="TPR_rpt"/>
</dbReference>
<dbReference type="PANTHER" id="PTHR44240">
    <property type="entry name" value="DNAJ DOMAIN (PROKARYOTIC HEAT SHOCK PROTEIN)-RELATED"/>
    <property type="match status" value="1"/>
</dbReference>
<evidence type="ECO:0000256" key="1">
    <source>
        <dbReference type="PROSITE-ProRule" id="PRU00339"/>
    </source>
</evidence>
<evidence type="ECO:0000313" key="3">
    <source>
        <dbReference type="EMBL" id="MFE4107465.1"/>
    </source>
</evidence>
<dbReference type="Proteomes" id="UP001600165">
    <property type="component" value="Unassembled WGS sequence"/>
</dbReference>
<dbReference type="SUPFAM" id="SSF46565">
    <property type="entry name" value="Chaperone J-domain"/>
    <property type="match status" value="1"/>
</dbReference>
<feature type="domain" description="J" evidence="2">
    <location>
        <begin position="5"/>
        <end position="71"/>
    </location>
</feature>
<comment type="caution">
    <text evidence="3">The sequence shown here is derived from an EMBL/GenBank/DDBJ whole genome shotgun (WGS) entry which is preliminary data.</text>
</comment>
<dbReference type="EMBL" id="JBHZOL010000086">
    <property type="protein sequence ID" value="MFE4107465.1"/>
    <property type="molecule type" value="Genomic_DNA"/>
</dbReference>
<accession>A0ABW6IGX9</accession>
<dbReference type="PROSITE" id="PS50076">
    <property type="entry name" value="DNAJ_2"/>
    <property type="match status" value="1"/>
</dbReference>
<dbReference type="PANTHER" id="PTHR44240:SF10">
    <property type="entry name" value="J DOMAIN-CONTAINING PROTEIN"/>
    <property type="match status" value="1"/>
</dbReference>
<reference evidence="3 4" key="1">
    <citation type="submission" date="2024-10" db="EMBL/GenBank/DDBJ databases">
        <authorList>
            <person name="Ratan Roy A."/>
            <person name="Morales Sandoval P.H."/>
            <person name="De Los Santos Villalobos S."/>
            <person name="Chakraborty S."/>
            <person name="Mukherjee J."/>
        </authorList>
    </citation>
    <scope>NUCLEOTIDE SEQUENCE [LARGE SCALE GENOMIC DNA]</scope>
    <source>
        <strain evidence="3 4">S1</strain>
    </source>
</reference>
<dbReference type="InterPro" id="IPR011990">
    <property type="entry name" value="TPR-like_helical_dom_sf"/>
</dbReference>
<feature type="repeat" description="TPR" evidence="1">
    <location>
        <begin position="142"/>
        <end position="175"/>
    </location>
</feature>
<dbReference type="Pfam" id="PF00226">
    <property type="entry name" value="DnaJ"/>
    <property type="match status" value="1"/>
</dbReference>
<dbReference type="SMART" id="SM00271">
    <property type="entry name" value="DnaJ"/>
    <property type="match status" value="1"/>
</dbReference>
<dbReference type="CDD" id="cd06257">
    <property type="entry name" value="DnaJ"/>
    <property type="match status" value="1"/>
</dbReference>
<dbReference type="Gene3D" id="1.10.287.110">
    <property type="entry name" value="DnaJ domain"/>
    <property type="match status" value="1"/>
</dbReference>
<evidence type="ECO:0000259" key="2">
    <source>
        <dbReference type="PROSITE" id="PS50076"/>
    </source>
</evidence>
<protein>
    <submittedName>
        <fullName evidence="3">DnaJ domain-containing protein</fullName>
    </submittedName>
</protein>
<dbReference type="RefSeq" id="WP_377966200.1">
    <property type="nucleotide sequence ID" value="NZ_JBHZOL010000086.1"/>
</dbReference>
<dbReference type="PRINTS" id="PR00625">
    <property type="entry name" value="JDOMAIN"/>
</dbReference>
<dbReference type="InterPro" id="IPR036869">
    <property type="entry name" value="J_dom_sf"/>
</dbReference>
<dbReference type="Pfam" id="PF14559">
    <property type="entry name" value="TPR_19"/>
    <property type="match status" value="1"/>
</dbReference>
<proteinExistence type="predicted"/>
<dbReference type="Gene3D" id="1.25.40.10">
    <property type="entry name" value="Tetratricopeptide repeat domain"/>
    <property type="match status" value="1"/>
</dbReference>
<evidence type="ECO:0000313" key="4">
    <source>
        <dbReference type="Proteomes" id="UP001600165"/>
    </source>
</evidence>
<dbReference type="SUPFAM" id="SSF48452">
    <property type="entry name" value="TPR-like"/>
    <property type="match status" value="1"/>
</dbReference>
<gene>
    <name evidence="3" type="ORF">ACFVKH_14320</name>
</gene>
<name>A0ABW6IGX9_9CYAN</name>
<organism evidence="3 4">
    <name type="scientific">Almyronema epifaneia S1</name>
    <dbReference type="NCBI Taxonomy" id="2991925"/>
    <lineage>
        <taxon>Bacteria</taxon>
        <taxon>Bacillati</taxon>
        <taxon>Cyanobacteriota</taxon>
        <taxon>Cyanophyceae</taxon>
        <taxon>Nodosilineales</taxon>
        <taxon>Nodosilineaceae</taxon>
        <taxon>Almyronema</taxon>
        <taxon>Almyronema epifaneia</taxon>
    </lineage>
</organism>
<keyword evidence="1" id="KW-0802">TPR repeat</keyword>
<sequence>MTLADNYRVLGLREGAAFGEVKAAYRRLARRYHPDANANSLQAKEKFIQVTEAYRAIARVVQPEALPDSSETAVENSATQPEPSIRVKLHPSLTSQEQALKQTSFEQLQRLFKQQKLPRAIALVEGLAQRMPRDPEVKQWQAITYQRWARLLIAQKEFSKARIYLKKALRTDPHNRALWQAIKQDFERLEQAAIKSWAINSQPEP</sequence>
<dbReference type="InterPro" id="IPR001623">
    <property type="entry name" value="DnaJ_domain"/>
</dbReference>